<dbReference type="RefSeq" id="WP_380148407.1">
    <property type="nucleotide sequence ID" value="NZ_JBHUOR010000128.1"/>
</dbReference>
<dbReference type="Proteomes" id="UP001597568">
    <property type="component" value="Unassembled WGS sequence"/>
</dbReference>
<keyword evidence="2" id="KW-1185">Reference proteome</keyword>
<organism evidence="1 2">
    <name type="scientific">Kurthia populi</name>
    <dbReference type="NCBI Taxonomy" id="1562132"/>
    <lineage>
        <taxon>Bacteria</taxon>
        <taxon>Bacillati</taxon>
        <taxon>Bacillota</taxon>
        <taxon>Bacilli</taxon>
        <taxon>Bacillales</taxon>
        <taxon>Caryophanaceae</taxon>
        <taxon>Kurthia</taxon>
    </lineage>
</organism>
<dbReference type="EMBL" id="JBHUOR010000128">
    <property type="protein sequence ID" value="MFD2869794.1"/>
    <property type="molecule type" value="Genomic_DNA"/>
</dbReference>
<sequence>MNHTFQSLLNETYMLYDGKNLAFSFKQEKQQVWINDKKIVYTKKNGDKHFSWRSGEDTYEFFSRYQTLVYVKHQDVVQELPFRRIGEWLSIADIVINGAEYDDIVCICLLYINAFFQQNIGGELYTKPWYE</sequence>
<accession>A0ABW5Y490</accession>
<evidence type="ECO:0000313" key="2">
    <source>
        <dbReference type="Proteomes" id="UP001597568"/>
    </source>
</evidence>
<protein>
    <submittedName>
        <fullName evidence="1">Uncharacterized protein</fullName>
    </submittedName>
</protein>
<name>A0ABW5Y490_9BACL</name>
<reference evidence="2" key="1">
    <citation type="journal article" date="2019" name="Int. J. Syst. Evol. Microbiol.">
        <title>The Global Catalogue of Microorganisms (GCM) 10K type strain sequencing project: providing services to taxonomists for standard genome sequencing and annotation.</title>
        <authorList>
            <consortium name="The Broad Institute Genomics Platform"/>
            <consortium name="The Broad Institute Genome Sequencing Center for Infectious Disease"/>
            <person name="Wu L."/>
            <person name="Ma J."/>
        </authorList>
    </citation>
    <scope>NUCLEOTIDE SEQUENCE [LARGE SCALE GENOMIC DNA]</scope>
    <source>
        <strain evidence="2">KCTC 33522</strain>
    </source>
</reference>
<evidence type="ECO:0000313" key="1">
    <source>
        <dbReference type="EMBL" id="MFD2869794.1"/>
    </source>
</evidence>
<gene>
    <name evidence="1" type="ORF">ACFSY7_14975</name>
</gene>
<comment type="caution">
    <text evidence="1">The sequence shown here is derived from an EMBL/GenBank/DDBJ whole genome shotgun (WGS) entry which is preliminary data.</text>
</comment>
<proteinExistence type="predicted"/>